<gene>
    <name evidence="1" type="ORF">Asi03nite_08290</name>
</gene>
<evidence type="ECO:0000313" key="2">
    <source>
        <dbReference type="Proteomes" id="UP000629619"/>
    </source>
</evidence>
<proteinExistence type="predicted"/>
<keyword evidence="2" id="KW-1185">Reference proteome</keyword>
<organism evidence="1 2">
    <name type="scientific">Actinoplanes siamensis</name>
    <dbReference type="NCBI Taxonomy" id="1223317"/>
    <lineage>
        <taxon>Bacteria</taxon>
        <taxon>Bacillati</taxon>
        <taxon>Actinomycetota</taxon>
        <taxon>Actinomycetes</taxon>
        <taxon>Micromonosporales</taxon>
        <taxon>Micromonosporaceae</taxon>
        <taxon>Actinoplanes</taxon>
    </lineage>
</organism>
<accession>A0A919K942</accession>
<sequence>MLAPEKEAASALAGSAKNATAEAVATANAEAGMTFKLRFNAASP</sequence>
<dbReference type="EMBL" id="BOMW01000008">
    <property type="protein sequence ID" value="GIF03291.1"/>
    <property type="molecule type" value="Genomic_DNA"/>
</dbReference>
<comment type="caution">
    <text evidence="1">The sequence shown here is derived from an EMBL/GenBank/DDBJ whole genome shotgun (WGS) entry which is preliminary data.</text>
</comment>
<reference evidence="1" key="1">
    <citation type="submission" date="2021-01" db="EMBL/GenBank/DDBJ databases">
        <title>Whole genome shotgun sequence of Actinoplanes siamensis NBRC 109076.</title>
        <authorList>
            <person name="Komaki H."/>
            <person name="Tamura T."/>
        </authorList>
    </citation>
    <scope>NUCLEOTIDE SEQUENCE</scope>
    <source>
        <strain evidence="1">NBRC 109076</strain>
    </source>
</reference>
<dbReference type="AlphaFoldDB" id="A0A919K942"/>
<evidence type="ECO:0000313" key="1">
    <source>
        <dbReference type="EMBL" id="GIF03291.1"/>
    </source>
</evidence>
<dbReference type="Proteomes" id="UP000629619">
    <property type="component" value="Unassembled WGS sequence"/>
</dbReference>
<name>A0A919K942_9ACTN</name>
<protein>
    <submittedName>
        <fullName evidence="1">Uncharacterized protein</fullName>
    </submittedName>
</protein>